<dbReference type="InterPro" id="IPR018289">
    <property type="entry name" value="MULE_transposase_dom"/>
</dbReference>
<gene>
    <name evidence="2" type="ORF">OXX778_LOCUS23278</name>
</gene>
<accession>A0A814SR89</accession>
<evidence type="ECO:0000259" key="1">
    <source>
        <dbReference type="Pfam" id="PF10551"/>
    </source>
</evidence>
<dbReference type="AlphaFoldDB" id="A0A814SR89"/>
<dbReference type="Pfam" id="PF10551">
    <property type="entry name" value="MULE"/>
    <property type="match status" value="1"/>
</dbReference>
<feature type="domain" description="MULE transposase" evidence="1">
    <location>
        <begin position="56"/>
        <end position="118"/>
    </location>
</feature>
<evidence type="ECO:0000313" key="3">
    <source>
        <dbReference type="Proteomes" id="UP000663879"/>
    </source>
</evidence>
<dbReference type="EMBL" id="CAJNOC010011892">
    <property type="protein sequence ID" value="CAF1150727.1"/>
    <property type="molecule type" value="Genomic_DNA"/>
</dbReference>
<dbReference type="OrthoDB" id="10062872at2759"/>
<proteinExistence type="predicted"/>
<feature type="non-terminal residue" evidence="2">
    <location>
        <position position="141"/>
    </location>
</feature>
<protein>
    <recommendedName>
        <fullName evidence="1">MULE transposase domain-containing protein</fullName>
    </recommendedName>
</protein>
<comment type="caution">
    <text evidence="2">The sequence shown here is derived from an EMBL/GenBank/DDBJ whole genome shotgun (WGS) entry which is preliminary data.</text>
</comment>
<dbReference type="Proteomes" id="UP000663879">
    <property type="component" value="Unassembled WGS sequence"/>
</dbReference>
<keyword evidence="3" id="KW-1185">Reference proteome</keyword>
<name>A0A814SR89_9BILA</name>
<organism evidence="2 3">
    <name type="scientific">Brachionus calyciflorus</name>
    <dbReference type="NCBI Taxonomy" id="104777"/>
    <lineage>
        <taxon>Eukaryota</taxon>
        <taxon>Metazoa</taxon>
        <taxon>Spiralia</taxon>
        <taxon>Gnathifera</taxon>
        <taxon>Rotifera</taxon>
        <taxon>Eurotatoria</taxon>
        <taxon>Monogononta</taxon>
        <taxon>Pseudotrocha</taxon>
        <taxon>Ploima</taxon>
        <taxon>Brachionidae</taxon>
        <taxon>Brachionus</taxon>
    </lineage>
</organism>
<reference evidence="2" key="1">
    <citation type="submission" date="2021-02" db="EMBL/GenBank/DDBJ databases">
        <authorList>
            <person name="Nowell W R."/>
        </authorList>
    </citation>
    <scope>NUCLEOTIDE SEQUENCE</scope>
    <source>
        <strain evidence="2">Ploen Becks lab</strain>
    </source>
</reference>
<evidence type="ECO:0000313" key="2">
    <source>
        <dbReference type="EMBL" id="CAF1150727.1"/>
    </source>
</evidence>
<sequence>MKESITKQSSKFPSVVSKEGIKSLTQTGINHEEIAEMMPSFEKLRGTLNARKAKKYVLLKRKDYETYCELIKFIKELASKKNIKINPKIIMTDFELAASKAFEFQFPNAEEKGCYFLFRQSVRRWVITNGLKKNMMTTFFF</sequence>